<sequence>MSNCLARATTLHITDCLILRFEYPYVQEPDTAKAFIARRCTYTPARTQDPHSFRIAIPWVLQSAPISYHLGIITGLRYPGRPCNSHQRDRE</sequence>
<evidence type="ECO:0000313" key="2">
    <source>
        <dbReference type="Proteomes" id="UP000054217"/>
    </source>
</evidence>
<proteinExistence type="predicted"/>
<reference evidence="2" key="2">
    <citation type="submission" date="2015-01" db="EMBL/GenBank/DDBJ databases">
        <title>Evolutionary Origins and Diversification of the Mycorrhizal Mutualists.</title>
        <authorList>
            <consortium name="DOE Joint Genome Institute"/>
            <consortium name="Mycorrhizal Genomics Consortium"/>
            <person name="Kohler A."/>
            <person name="Kuo A."/>
            <person name="Nagy L.G."/>
            <person name="Floudas D."/>
            <person name="Copeland A."/>
            <person name="Barry K.W."/>
            <person name="Cichocki N."/>
            <person name="Veneault-Fourrey C."/>
            <person name="LaButti K."/>
            <person name="Lindquist E.A."/>
            <person name="Lipzen A."/>
            <person name="Lundell T."/>
            <person name="Morin E."/>
            <person name="Murat C."/>
            <person name="Riley R."/>
            <person name="Ohm R."/>
            <person name="Sun H."/>
            <person name="Tunlid A."/>
            <person name="Henrissat B."/>
            <person name="Grigoriev I.V."/>
            <person name="Hibbett D.S."/>
            <person name="Martin F."/>
        </authorList>
    </citation>
    <scope>NUCLEOTIDE SEQUENCE [LARGE SCALE GENOMIC DNA]</scope>
    <source>
        <strain evidence="2">Marx 270</strain>
    </source>
</reference>
<dbReference type="EMBL" id="KN831978">
    <property type="protein sequence ID" value="KIO02976.1"/>
    <property type="molecule type" value="Genomic_DNA"/>
</dbReference>
<dbReference type="Proteomes" id="UP000054217">
    <property type="component" value="Unassembled WGS sequence"/>
</dbReference>
<gene>
    <name evidence="1" type="ORF">M404DRAFT_1001595</name>
</gene>
<dbReference type="AlphaFoldDB" id="A0A0C3P624"/>
<dbReference type="HOGENOM" id="CLU_2427928_0_0_1"/>
<evidence type="ECO:0000313" key="1">
    <source>
        <dbReference type="EMBL" id="KIO02976.1"/>
    </source>
</evidence>
<reference evidence="1 2" key="1">
    <citation type="submission" date="2014-04" db="EMBL/GenBank/DDBJ databases">
        <authorList>
            <consortium name="DOE Joint Genome Institute"/>
            <person name="Kuo A."/>
            <person name="Kohler A."/>
            <person name="Costa M.D."/>
            <person name="Nagy L.G."/>
            <person name="Floudas D."/>
            <person name="Copeland A."/>
            <person name="Barry K.W."/>
            <person name="Cichocki N."/>
            <person name="Veneault-Fourrey C."/>
            <person name="LaButti K."/>
            <person name="Lindquist E.A."/>
            <person name="Lipzen A."/>
            <person name="Lundell T."/>
            <person name="Morin E."/>
            <person name="Murat C."/>
            <person name="Sun H."/>
            <person name="Tunlid A."/>
            <person name="Henrissat B."/>
            <person name="Grigoriev I.V."/>
            <person name="Hibbett D.S."/>
            <person name="Martin F."/>
            <person name="Nordberg H.P."/>
            <person name="Cantor M.N."/>
            <person name="Hua S.X."/>
        </authorList>
    </citation>
    <scope>NUCLEOTIDE SEQUENCE [LARGE SCALE GENOMIC DNA]</scope>
    <source>
        <strain evidence="1 2">Marx 270</strain>
    </source>
</reference>
<protein>
    <submittedName>
        <fullName evidence="1">Uncharacterized protein</fullName>
    </submittedName>
</protein>
<dbReference type="InParanoid" id="A0A0C3P624"/>
<accession>A0A0C3P624</accession>
<name>A0A0C3P624_PISTI</name>
<keyword evidence="2" id="KW-1185">Reference proteome</keyword>
<organism evidence="1 2">
    <name type="scientific">Pisolithus tinctorius Marx 270</name>
    <dbReference type="NCBI Taxonomy" id="870435"/>
    <lineage>
        <taxon>Eukaryota</taxon>
        <taxon>Fungi</taxon>
        <taxon>Dikarya</taxon>
        <taxon>Basidiomycota</taxon>
        <taxon>Agaricomycotina</taxon>
        <taxon>Agaricomycetes</taxon>
        <taxon>Agaricomycetidae</taxon>
        <taxon>Boletales</taxon>
        <taxon>Sclerodermatineae</taxon>
        <taxon>Pisolithaceae</taxon>
        <taxon>Pisolithus</taxon>
    </lineage>
</organism>